<keyword evidence="2" id="KW-1185">Reference proteome</keyword>
<comment type="caution">
    <text evidence="1">The sequence shown here is derived from an EMBL/GenBank/DDBJ whole genome shotgun (WGS) entry which is preliminary data.</text>
</comment>
<name>A0ACC3SYV0_LIPKO</name>
<dbReference type="EMBL" id="MU971380">
    <property type="protein sequence ID" value="KAK9236770.1"/>
    <property type="molecule type" value="Genomic_DNA"/>
</dbReference>
<protein>
    <submittedName>
        <fullName evidence="1">Uncharacterized protein</fullName>
    </submittedName>
</protein>
<evidence type="ECO:0000313" key="2">
    <source>
        <dbReference type="Proteomes" id="UP001433508"/>
    </source>
</evidence>
<organism evidence="1 2">
    <name type="scientific">Lipomyces kononenkoae</name>
    <name type="common">Yeast</name>
    <dbReference type="NCBI Taxonomy" id="34357"/>
    <lineage>
        <taxon>Eukaryota</taxon>
        <taxon>Fungi</taxon>
        <taxon>Dikarya</taxon>
        <taxon>Ascomycota</taxon>
        <taxon>Saccharomycotina</taxon>
        <taxon>Lipomycetes</taxon>
        <taxon>Lipomycetales</taxon>
        <taxon>Lipomycetaceae</taxon>
        <taxon>Lipomyces</taxon>
    </lineage>
</organism>
<dbReference type="Proteomes" id="UP001433508">
    <property type="component" value="Unassembled WGS sequence"/>
</dbReference>
<accession>A0ACC3SYV0</accession>
<reference evidence="2" key="1">
    <citation type="journal article" date="2024" name="Front. Bioeng. Biotechnol.">
        <title>Genome-scale model development and genomic sequencing of the oleaginous clade Lipomyces.</title>
        <authorList>
            <person name="Czajka J.J."/>
            <person name="Han Y."/>
            <person name="Kim J."/>
            <person name="Mondo S.J."/>
            <person name="Hofstad B.A."/>
            <person name="Robles A."/>
            <person name="Haridas S."/>
            <person name="Riley R."/>
            <person name="LaButti K."/>
            <person name="Pangilinan J."/>
            <person name="Andreopoulos W."/>
            <person name="Lipzen A."/>
            <person name="Yan J."/>
            <person name="Wang M."/>
            <person name="Ng V."/>
            <person name="Grigoriev I.V."/>
            <person name="Spatafora J.W."/>
            <person name="Magnuson J.K."/>
            <person name="Baker S.E."/>
            <person name="Pomraning K.R."/>
        </authorList>
    </citation>
    <scope>NUCLEOTIDE SEQUENCE [LARGE SCALE GENOMIC DNA]</scope>
    <source>
        <strain evidence="2">CBS 7786</strain>
    </source>
</reference>
<proteinExistence type="predicted"/>
<evidence type="ECO:0000313" key="1">
    <source>
        <dbReference type="EMBL" id="KAK9236770.1"/>
    </source>
</evidence>
<gene>
    <name evidence="1" type="ORF">V1525DRAFT_405895</name>
</gene>
<sequence>MSGIDAGRASVARYQAAQHPRPPFDETKEWTVSKTLKPDWKPGDGASSTDWQTKAKIQIDPLEPGRPSFDNYKLLISAVVPRPIGFLSTISQDGTRKNLAPFSYFELVAHDPPTFIVSISGGLKDTLNNLVETNECVLNVVSDWFIDAVNYTAITSPPNVSEWDLTGLHPHPATKVRPELVAESAFNIEAKVVDVLDVKSPRSGAMTAKIFVLEGIHFHAREDVINQDKSALDMAKLKPVGRLGGITYCRVLDGFEIPRYDYGQQYQDEPAVRAIVDKN</sequence>